<evidence type="ECO:0000256" key="1">
    <source>
        <dbReference type="SAM" id="SignalP"/>
    </source>
</evidence>
<keyword evidence="1" id="KW-0732">Signal</keyword>
<evidence type="ECO:0000313" key="2">
    <source>
        <dbReference type="EMBL" id="KII63812.1"/>
    </source>
</evidence>
<dbReference type="OrthoDB" id="410592at2759"/>
<reference evidence="2 3" key="1">
    <citation type="journal article" date="2014" name="Genome Biol. Evol.">
        <title>The genome of the myxosporean Thelohanellus kitauei shows adaptations to nutrient acquisition within its fish host.</title>
        <authorList>
            <person name="Yang Y."/>
            <person name="Xiong J."/>
            <person name="Zhou Z."/>
            <person name="Huo F."/>
            <person name="Miao W."/>
            <person name="Ran C."/>
            <person name="Liu Y."/>
            <person name="Zhang J."/>
            <person name="Feng J."/>
            <person name="Wang M."/>
            <person name="Wang M."/>
            <person name="Wang L."/>
            <person name="Yao B."/>
        </authorList>
    </citation>
    <scope>NUCLEOTIDE SEQUENCE [LARGE SCALE GENOMIC DNA]</scope>
    <source>
        <strain evidence="2">Wuqing</strain>
    </source>
</reference>
<proteinExistence type="predicted"/>
<protein>
    <submittedName>
        <fullName evidence="2">Uncharacterized protein</fullName>
    </submittedName>
</protein>
<name>A0A0C2J3Z9_THEKT</name>
<organism evidence="2 3">
    <name type="scientific">Thelohanellus kitauei</name>
    <name type="common">Myxosporean</name>
    <dbReference type="NCBI Taxonomy" id="669202"/>
    <lineage>
        <taxon>Eukaryota</taxon>
        <taxon>Metazoa</taxon>
        <taxon>Cnidaria</taxon>
        <taxon>Myxozoa</taxon>
        <taxon>Myxosporea</taxon>
        <taxon>Bivalvulida</taxon>
        <taxon>Platysporina</taxon>
        <taxon>Myxobolidae</taxon>
        <taxon>Thelohanellus</taxon>
    </lineage>
</organism>
<evidence type="ECO:0000313" key="3">
    <source>
        <dbReference type="Proteomes" id="UP000031668"/>
    </source>
</evidence>
<dbReference type="InterPro" id="IPR036465">
    <property type="entry name" value="vWFA_dom_sf"/>
</dbReference>
<dbReference type="Gene3D" id="2.60.40.1510">
    <property type="entry name" value="ntegrin, alpha v. Chain A, domain 3"/>
    <property type="match status" value="1"/>
</dbReference>
<sequence length="193" mass="21666">MRGAAVFLMVQKFCLVLLVSYFISTDTQLRSIRSDEQKTRVSISKPATHDDYMNSLDTLKGRRHCVLRESKTRFKTEDVHDPVKSVRLSGSFQKNELFITPYAVAISSRAGDQLQFDIKVKTIGGNKVNIYFLVHRTAALANILGVVYNNIAEIFADINASQRFPGSKIGIGEFSDIPKFPFVSVPSTEDEKK</sequence>
<dbReference type="EMBL" id="JWZT01004591">
    <property type="protein sequence ID" value="KII63812.1"/>
    <property type="molecule type" value="Genomic_DNA"/>
</dbReference>
<feature type="chain" id="PRO_5002151023" evidence="1">
    <location>
        <begin position="30"/>
        <end position="193"/>
    </location>
</feature>
<gene>
    <name evidence="2" type="ORF">RF11_15047</name>
</gene>
<feature type="signal peptide" evidence="1">
    <location>
        <begin position="1"/>
        <end position="29"/>
    </location>
</feature>
<accession>A0A0C2J3Z9</accession>
<comment type="caution">
    <text evidence="2">The sequence shown here is derived from an EMBL/GenBank/DDBJ whole genome shotgun (WGS) entry which is preliminary data.</text>
</comment>
<dbReference type="Gene3D" id="3.40.50.410">
    <property type="entry name" value="von Willebrand factor, type A domain"/>
    <property type="match status" value="1"/>
</dbReference>
<keyword evidence="3" id="KW-1185">Reference proteome</keyword>
<dbReference type="AlphaFoldDB" id="A0A0C2J3Z9"/>
<dbReference type="Proteomes" id="UP000031668">
    <property type="component" value="Unassembled WGS sequence"/>
</dbReference>